<evidence type="ECO:0008006" key="4">
    <source>
        <dbReference type="Google" id="ProtNLM"/>
    </source>
</evidence>
<comment type="caution">
    <text evidence="2">The sequence shown here is derived from an EMBL/GenBank/DDBJ whole genome shotgun (WGS) entry which is preliminary data.</text>
</comment>
<keyword evidence="1" id="KW-0812">Transmembrane</keyword>
<dbReference type="AlphaFoldDB" id="A0A562E4T9"/>
<dbReference type="RefSeq" id="WP_028915152.1">
    <property type="nucleotide sequence ID" value="NZ_VLJS01000013.1"/>
</dbReference>
<organism evidence="2 3">
    <name type="scientific">Pseudoxanthomonas taiwanensis J19</name>
    <dbReference type="NCBI Taxonomy" id="935569"/>
    <lineage>
        <taxon>Bacteria</taxon>
        <taxon>Pseudomonadati</taxon>
        <taxon>Pseudomonadota</taxon>
        <taxon>Gammaproteobacteria</taxon>
        <taxon>Lysobacterales</taxon>
        <taxon>Lysobacteraceae</taxon>
        <taxon>Pseudoxanthomonas</taxon>
    </lineage>
</organism>
<dbReference type="OrthoDB" id="9969460at2"/>
<evidence type="ECO:0000313" key="2">
    <source>
        <dbReference type="EMBL" id="TWH16840.1"/>
    </source>
</evidence>
<feature type="transmembrane region" description="Helical" evidence="1">
    <location>
        <begin position="43"/>
        <end position="61"/>
    </location>
</feature>
<feature type="transmembrane region" description="Helical" evidence="1">
    <location>
        <begin position="129"/>
        <end position="149"/>
    </location>
</feature>
<evidence type="ECO:0000313" key="3">
    <source>
        <dbReference type="Proteomes" id="UP000321583"/>
    </source>
</evidence>
<dbReference type="EMBL" id="VLJS01000013">
    <property type="protein sequence ID" value="TWH16840.1"/>
    <property type="molecule type" value="Genomic_DNA"/>
</dbReference>
<proteinExistence type="predicted"/>
<sequence length="154" mass="16493">MNYLPLILILDYLASLLLGLLCRDLLAGPVNPARFLELPNLLPVILVMPFLETALIHSLLVEASLKLGRGKPVALYVGGALAGLVFFVLHLVMNGPFNGLVYGLPGGISLSVMYCLARKDGAKVAFFHTWMLHLASNALLVLSVAYYGMTLGGA</sequence>
<reference evidence="2 3" key="1">
    <citation type="submission" date="2019-07" db="EMBL/GenBank/DDBJ databases">
        <title>Genome sequencing of lignin-degrading bacterial isolates.</title>
        <authorList>
            <person name="Gladden J."/>
        </authorList>
    </citation>
    <scope>NUCLEOTIDE SEQUENCE [LARGE SCALE GENOMIC DNA]</scope>
    <source>
        <strain evidence="2 3">J19</strain>
    </source>
</reference>
<keyword evidence="1" id="KW-1133">Transmembrane helix</keyword>
<feature type="transmembrane region" description="Helical" evidence="1">
    <location>
        <begin position="73"/>
        <end position="93"/>
    </location>
</feature>
<protein>
    <recommendedName>
        <fullName evidence="4">CAAX prenyl protease-like protein</fullName>
    </recommendedName>
</protein>
<accession>A0A562E4T9</accession>
<evidence type="ECO:0000256" key="1">
    <source>
        <dbReference type="SAM" id="Phobius"/>
    </source>
</evidence>
<feature type="transmembrane region" description="Helical" evidence="1">
    <location>
        <begin position="99"/>
        <end position="117"/>
    </location>
</feature>
<keyword evidence="1" id="KW-0472">Membrane</keyword>
<gene>
    <name evidence="2" type="ORF">L613_001100000290</name>
</gene>
<dbReference type="Proteomes" id="UP000321583">
    <property type="component" value="Unassembled WGS sequence"/>
</dbReference>
<name>A0A562E4T9_9GAMM</name>
<keyword evidence="3" id="KW-1185">Reference proteome</keyword>